<dbReference type="AlphaFoldDB" id="A0AAW9R811"/>
<dbReference type="GO" id="GO:0051607">
    <property type="term" value="P:defense response to virus"/>
    <property type="evidence" value="ECO:0007669"/>
    <property type="project" value="UniProtKB-KW"/>
</dbReference>
<feature type="transmembrane region" description="Helical" evidence="8">
    <location>
        <begin position="78"/>
        <end position="99"/>
    </location>
</feature>
<keyword evidence="2" id="KW-1003">Cell membrane</keyword>
<keyword evidence="11" id="KW-1185">Reference proteome</keyword>
<evidence type="ECO:0000256" key="3">
    <source>
        <dbReference type="ARBA" id="ARBA00022692"/>
    </source>
</evidence>
<keyword evidence="5 8" id="KW-1133">Transmembrane helix</keyword>
<dbReference type="EMBL" id="JBBDHC010000020">
    <property type="protein sequence ID" value="MEJ1250431.1"/>
    <property type="molecule type" value="Genomic_DNA"/>
</dbReference>
<evidence type="ECO:0000256" key="7">
    <source>
        <dbReference type="ARBA" id="ARBA00023136"/>
    </source>
</evidence>
<accession>A0AAW9R811</accession>
<evidence type="ECO:0000256" key="2">
    <source>
        <dbReference type="ARBA" id="ARBA00022475"/>
    </source>
</evidence>
<feature type="domain" description="Pycsar effector protein" evidence="9">
    <location>
        <begin position="33"/>
        <end position="185"/>
    </location>
</feature>
<dbReference type="Pfam" id="PF18967">
    <property type="entry name" value="PycTM"/>
    <property type="match status" value="1"/>
</dbReference>
<keyword evidence="3 8" id="KW-0812">Transmembrane</keyword>
<keyword evidence="4" id="KW-0547">Nucleotide-binding</keyword>
<dbReference type="Proteomes" id="UP001364472">
    <property type="component" value="Unassembled WGS sequence"/>
</dbReference>
<evidence type="ECO:0000313" key="10">
    <source>
        <dbReference type="EMBL" id="MEJ1250431.1"/>
    </source>
</evidence>
<evidence type="ECO:0000259" key="9">
    <source>
        <dbReference type="Pfam" id="PF18967"/>
    </source>
</evidence>
<feature type="transmembrane region" description="Helical" evidence="8">
    <location>
        <begin position="172"/>
        <end position="192"/>
    </location>
</feature>
<keyword evidence="7 8" id="KW-0472">Membrane</keyword>
<comment type="caution">
    <text evidence="10">The sequence shown here is derived from an EMBL/GenBank/DDBJ whole genome shotgun (WGS) entry which is preliminary data.</text>
</comment>
<evidence type="ECO:0000256" key="5">
    <source>
        <dbReference type="ARBA" id="ARBA00022989"/>
    </source>
</evidence>
<keyword evidence="6" id="KW-0051">Antiviral defense</keyword>
<dbReference type="RefSeq" id="WP_337336134.1">
    <property type="nucleotide sequence ID" value="NZ_JBBDHC010000020.1"/>
</dbReference>
<comment type="subcellular location">
    <subcellularLocation>
        <location evidence="1">Cell membrane</location>
    </subcellularLocation>
</comment>
<evidence type="ECO:0000313" key="11">
    <source>
        <dbReference type="Proteomes" id="UP001364472"/>
    </source>
</evidence>
<gene>
    <name evidence="10" type="ORF">WB794_12185</name>
</gene>
<evidence type="ECO:0000256" key="6">
    <source>
        <dbReference type="ARBA" id="ARBA00023118"/>
    </source>
</evidence>
<organism evidence="10 11">
    <name type="scientific">Denitratimonas tolerans</name>
    <dbReference type="NCBI Taxonomy" id="1338420"/>
    <lineage>
        <taxon>Bacteria</taxon>
        <taxon>Pseudomonadati</taxon>
        <taxon>Pseudomonadota</taxon>
        <taxon>Gammaproteobacteria</taxon>
        <taxon>Lysobacterales</taxon>
        <taxon>Lysobacteraceae</taxon>
        <taxon>Denitratimonas</taxon>
    </lineage>
</organism>
<dbReference type="GO" id="GO:0005886">
    <property type="term" value="C:plasma membrane"/>
    <property type="evidence" value="ECO:0007669"/>
    <property type="project" value="UniProtKB-SubCell"/>
</dbReference>
<reference evidence="10 11" key="1">
    <citation type="journal article" date="2016" name="Antonie Van Leeuwenhoek">
        <title>Denitratimonas tolerans gen. nov., sp. nov., a denitrifying bacterium isolated from a bioreactor for tannery wastewater treatment.</title>
        <authorList>
            <person name="Han S.I."/>
            <person name="Kim J.O."/>
            <person name="Lee Y.R."/>
            <person name="Ekpeghere K.I."/>
            <person name="Koh S.C."/>
            <person name="Whang K.S."/>
        </authorList>
    </citation>
    <scope>NUCLEOTIDE SEQUENCE [LARGE SCALE GENOMIC DNA]</scope>
    <source>
        <strain evidence="10 11">KACC 17565</strain>
    </source>
</reference>
<dbReference type="GO" id="GO:0000166">
    <property type="term" value="F:nucleotide binding"/>
    <property type="evidence" value="ECO:0007669"/>
    <property type="project" value="UniProtKB-KW"/>
</dbReference>
<dbReference type="InterPro" id="IPR043760">
    <property type="entry name" value="PycTM_dom"/>
</dbReference>
<sequence>MTPPVSPPPSAPASTADQTVPFANVVERSSVDHLFRLMQQHHVQLSMMADTKANIIITVSSIVLTLVLGRVGSPDYRYSMAVLGVFTLVALLLAILAVLPKYQRVSRVEDPLPDTFNIAFFGHFAGMDQARFLRELAARLQPGRTYETIARDVYGLGTYLAVRKYPFLRLSYLFFLAGFLLACLIQAVRVIFY</sequence>
<evidence type="ECO:0000256" key="4">
    <source>
        <dbReference type="ARBA" id="ARBA00022741"/>
    </source>
</evidence>
<evidence type="ECO:0000256" key="8">
    <source>
        <dbReference type="SAM" id="Phobius"/>
    </source>
</evidence>
<protein>
    <submittedName>
        <fullName evidence="10">Pycsar system effector family protein</fullName>
    </submittedName>
</protein>
<feature type="transmembrane region" description="Helical" evidence="8">
    <location>
        <begin position="53"/>
        <end position="72"/>
    </location>
</feature>
<proteinExistence type="predicted"/>
<name>A0AAW9R811_9GAMM</name>
<evidence type="ECO:0000256" key="1">
    <source>
        <dbReference type="ARBA" id="ARBA00004236"/>
    </source>
</evidence>